<comment type="caution">
    <text evidence="18">The sequence shown here is derived from an EMBL/GenBank/DDBJ whole genome shotgun (WGS) entry which is preliminary data.</text>
</comment>
<evidence type="ECO:0000256" key="3">
    <source>
        <dbReference type="ARBA" id="ARBA00022527"/>
    </source>
</evidence>
<dbReference type="SMART" id="SM00220">
    <property type="entry name" value="S_TKc"/>
    <property type="match status" value="1"/>
</dbReference>
<dbReference type="PROSITE" id="PS51450">
    <property type="entry name" value="LRR"/>
    <property type="match status" value="1"/>
</dbReference>
<proteinExistence type="inferred from homology"/>
<dbReference type="FunFam" id="3.80.10.10:FF:000095">
    <property type="entry name" value="LRR receptor-like serine/threonine-protein kinase GSO1"/>
    <property type="match status" value="2"/>
</dbReference>
<keyword evidence="7 16" id="KW-0732">Signal</keyword>
<dbReference type="InterPro" id="IPR008271">
    <property type="entry name" value="Ser/Thr_kinase_AS"/>
</dbReference>
<evidence type="ECO:0000256" key="14">
    <source>
        <dbReference type="ARBA" id="ARBA00023180"/>
    </source>
</evidence>
<evidence type="ECO:0000256" key="11">
    <source>
        <dbReference type="ARBA" id="ARBA00022840"/>
    </source>
</evidence>
<feature type="binding site" evidence="15">
    <location>
        <position position="706"/>
    </location>
    <ligand>
        <name>ATP</name>
        <dbReference type="ChEBI" id="CHEBI:30616"/>
    </ligand>
</feature>
<evidence type="ECO:0000256" key="16">
    <source>
        <dbReference type="SAM" id="SignalP"/>
    </source>
</evidence>
<evidence type="ECO:0000256" key="4">
    <source>
        <dbReference type="ARBA" id="ARBA00022614"/>
    </source>
</evidence>
<evidence type="ECO:0000313" key="19">
    <source>
        <dbReference type="Proteomes" id="UP001454036"/>
    </source>
</evidence>
<keyword evidence="11 15" id="KW-0067">ATP-binding</keyword>
<dbReference type="GO" id="GO:0004674">
    <property type="term" value="F:protein serine/threonine kinase activity"/>
    <property type="evidence" value="ECO:0007669"/>
    <property type="project" value="UniProtKB-KW"/>
</dbReference>
<evidence type="ECO:0000256" key="9">
    <source>
        <dbReference type="ARBA" id="ARBA00022741"/>
    </source>
</evidence>
<evidence type="ECO:0000256" key="7">
    <source>
        <dbReference type="ARBA" id="ARBA00022729"/>
    </source>
</evidence>
<dbReference type="Pfam" id="PF07714">
    <property type="entry name" value="PK_Tyr_Ser-Thr"/>
    <property type="match status" value="1"/>
</dbReference>
<keyword evidence="14" id="KW-0325">Glycoprotein</keyword>
<dbReference type="InterPro" id="IPR001245">
    <property type="entry name" value="Ser-Thr/Tyr_kinase_cat_dom"/>
</dbReference>
<dbReference type="InterPro" id="IPR013210">
    <property type="entry name" value="LRR_N_plant-typ"/>
</dbReference>
<name>A0AAV3PPA5_LITER</name>
<keyword evidence="5" id="KW-0808">Transferase</keyword>
<dbReference type="SMART" id="SM00365">
    <property type="entry name" value="LRR_SD22"/>
    <property type="match status" value="6"/>
</dbReference>
<dbReference type="GO" id="GO:0006952">
    <property type="term" value="P:defense response"/>
    <property type="evidence" value="ECO:0007669"/>
    <property type="project" value="UniProtKB-ARBA"/>
</dbReference>
<sequence length="902" mass="99595">MEKSYKTFLILLLFLFSLIVPMPSLEITKTNITTDEAALLALKTSITSDPFQMLAKNWTSGTSVCSWIGISCGARHRRVVALDISNMGLTGQLPPHISNLTFLASLNIANNSLNGDFSKSFVNLRRLRVLELSMNNFGGRIPSSIGTLPKLEILSLGNNRFSEFIPPAIFNISTLELISLSQNNISGNLPPYMCQKLPRLWGLFLSENQITGELPPSMSNCSALELVSLSIFHGSIPKEIGNLKRLQQLYLGLNMLTDLHGYKSILTLDLSSNRLFGSIPKGIGNLTTLKELYLSFKELTGEIPEEVGSLDQLKIIESPYNSLYGAIPIGLFNISSLNTIGLIHNKLSGTLPTNFELQFNKFSGSIPKSMGNLRELEWLNLQNNYLTKESSTPELDLIDSLTNCNNLRELYVGQNPLNATLPQSIGNLSVDRIYLVFSENELTGQIPTTIGGLKQLQRLYLQENKLKGPFPSALCELTNLGILSMGSNKISGSIPKCIGNVPSLREIDLRENRLSSTIPESLWNLKDVLKLNLSHNSFIGSLSSEISSLRAIIELDLSNNLLSGKFLGGMGDLLTLTYLSISHNGINGSIPDMFVKLVALEHLDLSSNNLSGMLPKSIEKLKFLTFFNVSSNELGGQIPEGFLRNFRAQKDRNRVDPSLEVDTSKISYLELRQATNGFNEENLIGAGGFGSVYKATLSNREVYAVKVFHSQHEGAFTSFERECEVLRNIRHRNIAKVITPVVHCDLKPSNVLIDSDMVGHVTDFGISRLLGDNESFLHTITLATIGYMAPEYGTDGLVSTKCDVYSFGIMLLEVFTRKKPSDEMFNEGSSLRSWVSDAASGSLFEVIDTTILQPDDEFSNKKLPAAYAIIELGLNCSLESQVRRPNMNEALATLKKIKHDLI</sequence>
<dbReference type="Pfam" id="PF13855">
    <property type="entry name" value="LRR_8"/>
    <property type="match status" value="3"/>
</dbReference>
<dbReference type="SUPFAM" id="SSF56112">
    <property type="entry name" value="Protein kinase-like (PK-like)"/>
    <property type="match status" value="1"/>
</dbReference>
<keyword evidence="6" id="KW-0812">Transmembrane</keyword>
<evidence type="ECO:0000259" key="17">
    <source>
        <dbReference type="PROSITE" id="PS50011"/>
    </source>
</evidence>
<dbReference type="PANTHER" id="PTHR27008:SF398">
    <property type="entry name" value="PROTEIN KINASE DOMAIN-CONTAINING PROTEIN"/>
    <property type="match status" value="1"/>
</dbReference>
<keyword evidence="4" id="KW-0433">Leucine-rich repeat</keyword>
<dbReference type="PROSITE" id="PS00108">
    <property type="entry name" value="PROTEIN_KINASE_ST"/>
    <property type="match status" value="1"/>
</dbReference>
<dbReference type="GO" id="GO:0005524">
    <property type="term" value="F:ATP binding"/>
    <property type="evidence" value="ECO:0007669"/>
    <property type="project" value="UniProtKB-UniRule"/>
</dbReference>
<dbReference type="PANTHER" id="PTHR27008">
    <property type="entry name" value="OS04G0122200 PROTEIN"/>
    <property type="match status" value="1"/>
</dbReference>
<evidence type="ECO:0000256" key="2">
    <source>
        <dbReference type="ARBA" id="ARBA00008684"/>
    </source>
</evidence>
<keyword evidence="3" id="KW-0723">Serine/threonine-protein kinase</keyword>
<keyword evidence="8" id="KW-0677">Repeat</keyword>
<dbReference type="InterPro" id="IPR003591">
    <property type="entry name" value="Leu-rich_rpt_typical-subtyp"/>
</dbReference>
<evidence type="ECO:0000256" key="8">
    <source>
        <dbReference type="ARBA" id="ARBA00022737"/>
    </source>
</evidence>
<dbReference type="InterPro" id="IPR017441">
    <property type="entry name" value="Protein_kinase_ATP_BS"/>
</dbReference>
<dbReference type="GO" id="GO:0051707">
    <property type="term" value="P:response to other organism"/>
    <property type="evidence" value="ECO:0007669"/>
    <property type="project" value="UniProtKB-ARBA"/>
</dbReference>
<comment type="similarity">
    <text evidence="2">Belongs to the protein kinase superfamily. Ser/Thr protein kinase family.</text>
</comment>
<evidence type="ECO:0000256" key="12">
    <source>
        <dbReference type="ARBA" id="ARBA00022989"/>
    </source>
</evidence>
<evidence type="ECO:0000256" key="15">
    <source>
        <dbReference type="PROSITE-ProRule" id="PRU10141"/>
    </source>
</evidence>
<keyword evidence="9 15" id="KW-0547">Nucleotide-binding</keyword>
<accession>A0AAV3PPA5</accession>
<keyword evidence="12" id="KW-1133">Transmembrane helix</keyword>
<dbReference type="Proteomes" id="UP001454036">
    <property type="component" value="Unassembled WGS sequence"/>
</dbReference>
<dbReference type="Pfam" id="PF00560">
    <property type="entry name" value="LRR_1"/>
    <property type="match status" value="4"/>
</dbReference>
<gene>
    <name evidence="18" type="ORF">LIER_11647</name>
</gene>
<keyword evidence="13" id="KW-0472">Membrane</keyword>
<dbReference type="Gene3D" id="3.80.10.10">
    <property type="entry name" value="Ribonuclease Inhibitor"/>
    <property type="match status" value="3"/>
</dbReference>
<dbReference type="FunFam" id="3.80.10.10:FF:000041">
    <property type="entry name" value="LRR receptor-like serine/threonine-protein kinase ERECTA"/>
    <property type="match status" value="1"/>
</dbReference>
<dbReference type="Pfam" id="PF00069">
    <property type="entry name" value="Pkinase"/>
    <property type="match status" value="1"/>
</dbReference>
<dbReference type="InterPro" id="IPR051809">
    <property type="entry name" value="Plant_receptor-like_S/T_kinase"/>
</dbReference>
<evidence type="ECO:0000256" key="1">
    <source>
        <dbReference type="ARBA" id="ARBA00004167"/>
    </source>
</evidence>
<evidence type="ECO:0000313" key="18">
    <source>
        <dbReference type="EMBL" id="GAA0153399.1"/>
    </source>
</evidence>
<evidence type="ECO:0000256" key="6">
    <source>
        <dbReference type="ARBA" id="ARBA00022692"/>
    </source>
</evidence>
<protein>
    <recommendedName>
        <fullName evidence="17">Protein kinase domain-containing protein</fullName>
    </recommendedName>
</protein>
<keyword evidence="10" id="KW-0418">Kinase</keyword>
<dbReference type="InterPro" id="IPR032675">
    <property type="entry name" value="LRR_dom_sf"/>
</dbReference>
<dbReference type="EMBL" id="BAABME010002171">
    <property type="protein sequence ID" value="GAA0153399.1"/>
    <property type="molecule type" value="Genomic_DNA"/>
</dbReference>
<feature type="signal peptide" evidence="16">
    <location>
        <begin position="1"/>
        <end position="24"/>
    </location>
</feature>
<dbReference type="InterPro" id="IPR000719">
    <property type="entry name" value="Prot_kinase_dom"/>
</dbReference>
<dbReference type="InterPro" id="IPR011009">
    <property type="entry name" value="Kinase-like_dom_sf"/>
</dbReference>
<keyword evidence="19" id="KW-1185">Reference proteome</keyword>
<dbReference type="PROSITE" id="PS00107">
    <property type="entry name" value="PROTEIN_KINASE_ATP"/>
    <property type="match status" value="1"/>
</dbReference>
<reference evidence="18 19" key="1">
    <citation type="submission" date="2024-01" db="EMBL/GenBank/DDBJ databases">
        <title>The complete chloroplast genome sequence of Lithospermum erythrorhizon: insights into the phylogenetic relationship among Boraginaceae species and the maternal lineages of purple gromwells.</title>
        <authorList>
            <person name="Okada T."/>
            <person name="Watanabe K."/>
        </authorList>
    </citation>
    <scope>NUCLEOTIDE SEQUENCE [LARGE SCALE GENOMIC DNA]</scope>
</reference>
<dbReference type="InterPro" id="IPR001611">
    <property type="entry name" value="Leu-rich_rpt"/>
</dbReference>
<comment type="subcellular location">
    <subcellularLocation>
        <location evidence="1">Membrane</location>
        <topology evidence="1">Single-pass membrane protein</topology>
    </subcellularLocation>
</comment>
<dbReference type="Gene3D" id="1.10.510.10">
    <property type="entry name" value="Transferase(Phosphotransferase) domain 1"/>
    <property type="match status" value="2"/>
</dbReference>
<dbReference type="SUPFAM" id="SSF52047">
    <property type="entry name" value="RNI-like"/>
    <property type="match status" value="2"/>
</dbReference>
<dbReference type="SMART" id="SM00369">
    <property type="entry name" value="LRR_TYP"/>
    <property type="match status" value="7"/>
</dbReference>
<evidence type="ECO:0000256" key="5">
    <source>
        <dbReference type="ARBA" id="ARBA00022679"/>
    </source>
</evidence>
<dbReference type="PROSITE" id="PS50011">
    <property type="entry name" value="PROTEIN_KINASE_DOM"/>
    <property type="match status" value="1"/>
</dbReference>
<evidence type="ECO:0000256" key="10">
    <source>
        <dbReference type="ARBA" id="ARBA00022777"/>
    </source>
</evidence>
<evidence type="ECO:0000256" key="13">
    <source>
        <dbReference type="ARBA" id="ARBA00023136"/>
    </source>
</evidence>
<dbReference type="AlphaFoldDB" id="A0AAV3PPA5"/>
<feature type="domain" description="Protein kinase" evidence="17">
    <location>
        <begin position="559"/>
        <end position="902"/>
    </location>
</feature>
<dbReference type="Pfam" id="PF08263">
    <property type="entry name" value="LRRNT_2"/>
    <property type="match status" value="1"/>
</dbReference>
<feature type="chain" id="PRO_5043315619" description="Protein kinase domain-containing protein" evidence="16">
    <location>
        <begin position="25"/>
        <end position="902"/>
    </location>
</feature>
<organism evidence="18 19">
    <name type="scientific">Lithospermum erythrorhizon</name>
    <name type="common">Purple gromwell</name>
    <name type="synonym">Lithospermum officinale var. erythrorhizon</name>
    <dbReference type="NCBI Taxonomy" id="34254"/>
    <lineage>
        <taxon>Eukaryota</taxon>
        <taxon>Viridiplantae</taxon>
        <taxon>Streptophyta</taxon>
        <taxon>Embryophyta</taxon>
        <taxon>Tracheophyta</taxon>
        <taxon>Spermatophyta</taxon>
        <taxon>Magnoliopsida</taxon>
        <taxon>eudicotyledons</taxon>
        <taxon>Gunneridae</taxon>
        <taxon>Pentapetalae</taxon>
        <taxon>asterids</taxon>
        <taxon>lamiids</taxon>
        <taxon>Boraginales</taxon>
        <taxon>Boraginaceae</taxon>
        <taxon>Boraginoideae</taxon>
        <taxon>Lithospermeae</taxon>
        <taxon>Lithospermum</taxon>
    </lineage>
</organism>
<dbReference type="GO" id="GO:0016020">
    <property type="term" value="C:membrane"/>
    <property type="evidence" value="ECO:0007669"/>
    <property type="project" value="UniProtKB-SubCell"/>
</dbReference>